<name>A0A6A6UTF1_9PEZI</name>
<keyword evidence="6" id="KW-1185">Reference proteome</keyword>
<evidence type="ECO:0000259" key="4">
    <source>
        <dbReference type="PROSITE" id="PS51891"/>
    </source>
</evidence>
<feature type="domain" description="CENP-V/GFA" evidence="4">
    <location>
        <begin position="5"/>
        <end position="128"/>
    </location>
</feature>
<dbReference type="GO" id="GO:0046872">
    <property type="term" value="F:metal ion binding"/>
    <property type="evidence" value="ECO:0007669"/>
    <property type="project" value="UniProtKB-KW"/>
</dbReference>
<gene>
    <name evidence="5" type="ORF">BT63DRAFT_474755</name>
</gene>
<evidence type="ECO:0000256" key="1">
    <source>
        <dbReference type="ARBA" id="ARBA00005495"/>
    </source>
</evidence>
<evidence type="ECO:0000256" key="2">
    <source>
        <dbReference type="ARBA" id="ARBA00022723"/>
    </source>
</evidence>
<dbReference type="Pfam" id="PF04828">
    <property type="entry name" value="GFA"/>
    <property type="match status" value="1"/>
</dbReference>
<protein>
    <recommendedName>
        <fullName evidence="4">CENP-V/GFA domain-containing protein</fullName>
    </recommendedName>
</protein>
<dbReference type="PROSITE" id="PS51891">
    <property type="entry name" value="CENP_V_GFA"/>
    <property type="match status" value="1"/>
</dbReference>
<dbReference type="PANTHER" id="PTHR28620:SF1">
    <property type="entry name" value="CENP-V_GFA DOMAIN-CONTAINING PROTEIN"/>
    <property type="match status" value="1"/>
</dbReference>
<sequence>MSKTYTGGCHCGAFRYEVELDLSSKMATKCNCSFCLKSNFLTLPVPGDGSQFKLLSPKSLDEVGDYKFGSKKGSHFYCKECSICLINKPPFPIELPGSGGKISMFINAVTLDQGQDVDLRKFKIMYWDGKENNWAAGLKEEPYSGGCY</sequence>
<evidence type="ECO:0000313" key="6">
    <source>
        <dbReference type="Proteomes" id="UP000799302"/>
    </source>
</evidence>
<dbReference type="InterPro" id="IPR006913">
    <property type="entry name" value="CENP-V/GFA"/>
</dbReference>
<dbReference type="InterPro" id="IPR052355">
    <property type="entry name" value="CENP-V-like"/>
</dbReference>
<dbReference type="AlphaFoldDB" id="A0A6A6UTF1"/>
<proteinExistence type="inferred from homology"/>
<dbReference type="OrthoDB" id="2993351at2759"/>
<keyword evidence="3" id="KW-0862">Zinc</keyword>
<dbReference type="GO" id="GO:0016846">
    <property type="term" value="F:carbon-sulfur lyase activity"/>
    <property type="evidence" value="ECO:0007669"/>
    <property type="project" value="InterPro"/>
</dbReference>
<reference evidence="5" key="1">
    <citation type="journal article" date="2020" name="Stud. Mycol.">
        <title>101 Dothideomycetes genomes: a test case for predicting lifestyles and emergence of pathogens.</title>
        <authorList>
            <person name="Haridas S."/>
            <person name="Albert R."/>
            <person name="Binder M."/>
            <person name="Bloem J."/>
            <person name="Labutti K."/>
            <person name="Salamov A."/>
            <person name="Andreopoulos B."/>
            <person name="Baker S."/>
            <person name="Barry K."/>
            <person name="Bills G."/>
            <person name="Bluhm B."/>
            <person name="Cannon C."/>
            <person name="Castanera R."/>
            <person name="Culley D."/>
            <person name="Daum C."/>
            <person name="Ezra D."/>
            <person name="Gonzalez J."/>
            <person name="Henrissat B."/>
            <person name="Kuo A."/>
            <person name="Liang C."/>
            <person name="Lipzen A."/>
            <person name="Lutzoni F."/>
            <person name="Magnuson J."/>
            <person name="Mondo S."/>
            <person name="Nolan M."/>
            <person name="Ohm R."/>
            <person name="Pangilinan J."/>
            <person name="Park H.-J."/>
            <person name="Ramirez L."/>
            <person name="Alfaro M."/>
            <person name="Sun H."/>
            <person name="Tritt A."/>
            <person name="Yoshinaga Y."/>
            <person name="Zwiers L.-H."/>
            <person name="Turgeon B."/>
            <person name="Goodwin S."/>
            <person name="Spatafora J."/>
            <person name="Crous P."/>
            <person name="Grigoriev I."/>
        </authorList>
    </citation>
    <scope>NUCLEOTIDE SEQUENCE</scope>
    <source>
        <strain evidence="5">CBS 115976</strain>
    </source>
</reference>
<dbReference type="InterPro" id="IPR011057">
    <property type="entry name" value="Mss4-like_sf"/>
</dbReference>
<dbReference type="EMBL" id="MU004230">
    <property type="protein sequence ID" value="KAF2675090.1"/>
    <property type="molecule type" value="Genomic_DNA"/>
</dbReference>
<dbReference type="PANTHER" id="PTHR28620">
    <property type="entry name" value="CENTROMERE PROTEIN V"/>
    <property type="match status" value="1"/>
</dbReference>
<comment type="similarity">
    <text evidence="1">Belongs to the Gfa family.</text>
</comment>
<evidence type="ECO:0000256" key="3">
    <source>
        <dbReference type="ARBA" id="ARBA00022833"/>
    </source>
</evidence>
<organism evidence="5 6">
    <name type="scientific">Microthyrium microscopicum</name>
    <dbReference type="NCBI Taxonomy" id="703497"/>
    <lineage>
        <taxon>Eukaryota</taxon>
        <taxon>Fungi</taxon>
        <taxon>Dikarya</taxon>
        <taxon>Ascomycota</taxon>
        <taxon>Pezizomycotina</taxon>
        <taxon>Dothideomycetes</taxon>
        <taxon>Dothideomycetes incertae sedis</taxon>
        <taxon>Microthyriales</taxon>
        <taxon>Microthyriaceae</taxon>
        <taxon>Microthyrium</taxon>
    </lineage>
</organism>
<dbReference type="SUPFAM" id="SSF51316">
    <property type="entry name" value="Mss4-like"/>
    <property type="match status" value="1"/>
</dbReference>
<evidence type="ECO:0000313" key="5">
    <source>
        <dbReference type="EMBL" id="KAF2675090.1"/>
    </source>
</evidence>
<keyword evidence="2" id="KW-0479">Metal-binding</keyword>
<dbReference type="Gene3D" id="2.170.150.70">
    <property type="match status" value="1"/>
</dbReference>
<accession>A0A6A6UTF1</accession>
<dbReference type="Proteomes" id="UP000799302">
    <property type="component" value="Unassembled WGS sequence"/>
</dbReference>